<comment type="caution">
    <text evidence="10">The sequence shown here is derived from an EMBL/GenBank/DDBJ whole genome shotgun (WGS) entry which is preliminary data.</text>
</comment>
<evidence type="ECO:0000256" key="4">
    <source>
        <dbReference type="ARBA" id="ARBA00022605"/>
    </source>
</evidence>
<dbReference type="PANTHER" id="PTHR21039">
    <property type="entry name" value="HISTIDINOL PHOSPHATASE-RELATED"/>
    <property type="match status" value="1"/>
</dbReference>
<dbReference type="Proteomes" id="UP001165287">
    <property type="component" value="Unassembled WGS sequence"/>
</dbReference>
<comment type="similarity">
    <text evidence="2 8">Belongs to the PHP hydrolase family. HisK subfamily.</text>
</comment>
<evidence type="ECO:0000256" key="8">
    <source>
        <dbReference type="RuleBase" id="RU366003"/>
    </source>
</evidence>
<evidence type="ECO:0000259" key="9">
    <source>
        <dbReference type="Pfam" id="PF02811"/>
    </source>
</evidence>
<dbReference type="PANTHER" id="PTHR21039:SF0">
    <property type="entry name" value="HISTIDINOL-PHOSPHATASE"/>
    <property type="match status" value="1"/>
</dbReference>
<dbReference type="EC" id="3.1.3.15" evidence="3 8"/>
<sequence>MKVDYHFHLEEGPYSLSWIQRTIESLREGYQTKGSESSYQESLRLAELLKNRMDVGEYSREWFSLYLNKAKEIGLKEVGIVDHLYRFIEYKSYYEKYIDIHSDELGKLQKYWLDQICIRSIGEFVSFIETEKKVWEKEGIQLKLGMEADYFPGGEDELKEILSEYPYDYIIGSVHFQNGWGFDNPQTQWKFEETPSLNLYHIHFDILESAIKSDLFDIIAHLDNLKVFGFRPDENELKHYYVKIAKLLKQHDIATEVNAGLFYRYPIKEMCPSPTFLSVLAENDVAVTTSSDAHYPEDLGKYNSLQLEMLRSNGFSQIATFSKRKRYMRDLNERIGTMSENK</sequence>
<dbReference type="NCBIfam" id="NF005235">
    <property type="entry name" value="PRK06740.1"/>
    <property type="match status" value="1"/>
</dbReference>
<proteinExistence type="inferred from homology"/>
<keyword evidence="11" id="KW-1185">Reference proteome</keyword>
<dbReference type="RefSeq" id="WP_224138828.1">
    <property type="nucleotide sequence ID" value="NZ_JAIQUM010000017.1"/>
</dbReference>
<protein>
    <recommendedName>
        <fullName evidence="3 8">Histidinol-phosphatase</fullName>
        <shortName evidence="8">HolPase</shortName>
        <ecNumber evidence="3 8">3.1.3.15</ecNumber>
    </recommendedName>
</protein>
<comment type="catalytic activity">
    <reaction evidence="7 8">
        <text>L-histidinol phosphate + H2O = L-histidinol + phosphate</text>
        <dbReference type="Rhea" id="RHEA:14465"/>
        <dbReference type="ChEBI" id="CHEBI:15377"/>
        <dbReference type="ChEBI" id="CHEBI:43474"/>
        <dbReference type="ChEBI" id="CHEBI:57699"/>
        <dbReference type="ChEBI" id="CHEBI:57980"/>
        <dbReference type="EC" id="3.1.3.15"/>
    </reaction>
</comment>
<accession>A0ABS7URN1</accession>
<keyword evidence="6 8" id="KW-0368">Histidine biosynthesis</keyword>
<dbReference type="EMBL" id="JAIQUM010000017">
    <property type="protein sequence ID" value="MBZ5750579.1"/>
    <property type="molecule type" value="Genomic_DNA"/>
</dbReference>
<name>A0ABS7URN1_9BACI</name>
<dbReference type="InterPro" id="IPR004013">
    <property type="entry name" value="PHP_dom"/>
</dbReference>
<organism evidence="10 11">
    <name type="scientific">Metabacillus rhizolycopersici</name>
    <dbReference type="NCBI Taxonomy" id="2875709"/>
    <lineage>
        <taxon>Bacteria</taxon>
        <taxon>Bacillati</taxon>
        <taxon>Bacillota</taxon>
        <taxon>Bacilli</taxon>
        <taxon>Bacillales</taxon>
        <taxon>Bacillaceae</taxon>
        <taxon>Metabacillus</taxon>
    </lineage>
</organism>
<dbReference type="Pfam" id="PF02811">
    <property type="entry name" value="PHP"/>
    <property type="match status" value="1"/>
</dbReference>
<evidence type="ECO:0000256" key="7">
    <source>
        <dbReference type="ARBA" id="ARBA00049158"/>
    </source>
</evidence>
<evidence type="ECO:0000256" key="5">
    <source>
        <dbReference type="ARBA" id="ARBA00022801"/>
    </source>
</evidence>
<dbReference type="Gene3D" id="3.20.20.140">
    <property type="entry name" value="Metal-dependent hydrolases"/>
    <property type="match status" value="1"/>
</dbReference>
<evidence type="ECO:0000313" key="11">
    <source>
        <dbReference type="Proteomes" id="UP001165287"/>
    </source>
</evidence>
<dbReference type="NCBIfam" id="NF005596">
    <property type="entry name" value="PRK07328.1"/>
    <property type="match status" value="1"/>
</dbReference>
<comment type="pathway">
    <text evidence="1 8">Amino-acid biosynthesis; L-histidine biosynthesis; L-histidine from 5-phospho-alpha-D-ribose 1-diphosphate: step 8/9.</text>
</comment>
<feature type="domain" description="PHP" evidence="9">
    <location>
        <begin position="66"/>
        <end position="259"/>
    </location>
</feature>
<dbReference type="InterPro" id="IPR010140">
    <property type="entry name" value="Histidinol_P_phosphatase_HisJ"/>
</dbReference>
<gene>
    <name evidence="10" type="ORF">K9V48_10030</name>
</gene>
<dbReference type="CDD" id="cd12110">
    <property type="entry name" value="PHP_HisPPase_Hisj_like"/>
    <property type="match status" value="1"/>
</dbReference>
<evidence type="ECO:0000313" key="10">
    <source>
        <dbReference type="EMBL" id="MBZ5750579.1"/>
    </source>
</evidence>
<keyword evidence="4 8" id="KW-0028">Amino-acid biosynthesis</keyword>
<evidence type="ECO:0000256" key="2">
    <source>
        <dbReference type="ARBA" id="ARBA00009152"/>
    </source>
</evidence>
<dbReference type="InterPro" id="IPR016195">
    <property type="entry name" value="Pol/histidinol_Pase-like"/>
</dbReference>
<keyword evidence="5 8" id="KW-0378">Hydrolase</keyword>
<evidence type="ECO:0000256" key="6">
    <source>
        <dbReference type="ARBA" id="ARBA00023102"/>
    </source>
</evidence>
<evidence type="ECO:0000256" key="1">
    <source>
        <dbReference type="ARBA" id="ARBA00004970"/>
    </source>
</evidence>
<evidence type="ECO:0000256" key="3">
    <source>
        <dbReference type="ARBA" id="ARBA00013085"/>
    </source>
</evidence>
<reference evidence="10" key="1">
    <citation type="submission" date="2024-05" db="EMBL/GenBank/DDBJ databases">
        <title>Metabacillus sp. nov., isolated from the rhizosphere soil of tomato plants.</title>
        <authorList>
            <person name="Ma R."/>
        </authorList>
    </citation>
    <scope>NUCLEOTIDE SEQUENCE</scope>
    <source>
        <strain evidence="10">DBTR6</strain>
    </source>
</reference>
<dbReference type="SUPFAM" id="SSF89550">
    <property type="entry name" value="PHP domain-like"/>
    <property type="match status" value="1"/>
</dbReference>